<feature type="region of interest" description="Disordered" evidence="1">
    <location>
        <begin position="149"/>
        <end position="175"/>
    </location>
</feature>
<comment type="caution">
    <text evidence="2">The sequence shown here is derived from an EMBL/GenBank/DDBJ whole genome shotgun (WGS) entry which is preliminary data.</text>
</comment>
<organism evidence="2">
    <name type="scientific">marine sediment metagenome</name>
    <dbReference type="NCBI Taxonomy" id="412755"/>
    <lineage>
        <taxon>unclassified sequences</taxon>
        <taxon>metagenomes</taxon>
        <taxon>ecological metagenomes</taxon>
    </lineage>
</organism>
<protein>
    <recommendedName>
        <fullName evidence="3">Roadblock/LAMTOR2 domain-containing protein</fullName>
    </recommendedName>
</protein>
<name>X0Z6I6_9ZZZZ</name>
<dbReference type="Gene3D" id="3.30.450.30">
    <property type="entry name" value="Dynein light chain 2a, cytoplasmic"/>
    <property type="match status" value="1"/>
</dbReference>
<proteinExistence type="predicted"/>
<reference evidence="2" key="1">
    <citation type="journal article" date="2014" name="Front. Microbiol.">
        <title>High frequency of phylogenetically diverse reductive dehalogenase-homologous genes in deep subseafloor sedimentary metagenomes.</title>
        <authorList>
            <person name="Kawai M."/>
            <person name="Futagami T."/>
            <person name="Toyoda A."/>
            <person name="Takaki Y."/>
            <person name="Nishi S."/>
            <person name="Hori S."/>
            <person name="Arai W."/>
            <person name="Tsubouchi T."/>
            <person name="Morono Y."/>
            <person name="Uchiyama I."/>
            <person name="Ito T."/>
            <person name="Fujiyama A."/>
            <person name="Inagaki F."/>
            <person name="Takami H."/>
        </authorList>
    </citation>
    <scope>NUCLEOTIDE SEQUENCE</scope>
    <source>
        <strain evidence="2">Expedition CK06-06</strain>
    </source>
</reference>
<evidence type="ECO:0000256" key="1">
    <source>
        <dbReference type="SAM" id="MobiDB-lite"/>
    </source>
</evidence>
<accession>X0Z6I6</accession>
<dbReference type="EMBL" id="BART01007094">
    <property type="protein sequence ID" value="GAG54032.1"/>
    <property type="molecule type" value="Genomic_DNA"/>
</dbReference>
<gene>
    <name evidence="2" type="ORF">S01H4_16193</name>
</gene>
<sequence>MIICQNCGTTNNELNTRICRNCGALLPVSSRATRVRGQKITTEKKKKKKVSKKTKEEDELKLEEIPKETVKIDKNIDLQEIPSISEEEYEIPTPKDSKPTILQEIPAQPFQGSIINAQSGIKRPSSLPTPSPRSTDAISDAFSELKSSVLEDQSEEQETPLSPIPIGSTESESEECVLKQKQLEKDMTEVLGFLSKKISVKKLETPKAKKKDKEEPKEEIPPSSMSEILKRLLTLDLNIEASAIIKTDGTILASATSSRISDSLFATIGMNLSMIGTDIIEGLGAGTLKTISIKATEGVLDLAPVDKNNPSVKDMFLILLSHPKVKSGIISFAVNIVKKQIKEYLGLIKKQT</sequence>
<evidence type="ECO:0000313" key="2">
    <source>
        <dbReference type="EMBL" id="GAG54032.1"/>
    </source>
</evidence>
<dbReference type="SUPFAM" id="SSF103196">
    <property type="entry name" value="Roadblock/LC7 domain"/>
    <property type="match status" value="1"/>
</dbReference>
<evidence type="ECO:0008006" key="3">
    <source>
        <dbReference type="Google" id="ProtNLM"/>
    </source>
</evidence>
<feature type="compositionally biased region" description="Basic and acidic residues" evidence="1">
    <location>
        <begin position="204"/>
        <end position="220"/>
    </location>
</feature>
<feature type="region of interest" description="Disordered" evidence="1">
    <location>
        <begin position="204"/>
        <end position="223"/>
    </location>
</feature>
<dbReference type="AlphaFoldDB" id="X0Z6I6"/>